<dbReference type="AlphaFoldDB" id="A0AAW2CXK9"/>
<evidence type="ECO:0000256" key="1">
    <source>
        <dbReference type="SAM" id="MobiDB-lite"/>
    </source>
</evidence>
<accession>A0AAW2CXK9</accession>
<protein>
    <submittedName>
        <fullName evidence="2">Uncharacterized protein</fullName>
    </submittedName>
</protein>
<evidence type="ECO:0000313" key="2">
    <source>
        <dbReference type="EMBL" id="KAL0002801.1"/>
    </source>
</evidence>
<evidence type="ECO:0000313" key="3">
    <source>
        <dbReference type="Proteomes" id="UP001459277"/>
    </source>
</evidence>
<sequence>MAKRGRGRGGGGGRSKASHALVENCGSLVGSSSSILGEEDDCVAENHQEEDGVVAMIEAEASLVISGIMASPPAIVLGQDQIDGSPPQIGPVLTSGPILLLTFSPALRPITTGGHVASGVGRPLYADTVTEANQRLGFARVFVEVDLEAEFPREIEVDLGDDKVKADNKRGKQAQEKVPSPKVTPKPILSSNMYAVLNSIEAKECEFSGLRNHNSPKKNFSNVTVQEVIEEALQCSTKMVAKAKPNHVSCTVAESSIRRALSPSFNTSGS</sequence>
<proteinExistence type="predicted"/>
<dbReference type="EMBL" id="JAZDWU010000005">
    <property type="protein sequence ID" value="KAL0002801.1"/>
    <property type="molecule type" value="Genomic_DNA"/>
</dbReference>
<name>A0AAW2CXK9_9ROSI</name>
<organism evidence="2 3">
    <name type="scientific">Lithocarpus litseifolius</name>
    <dbReference type="NCBI Taxonomy" id="425828"/>
    <lineage>
        <taxon>Eukaryota</taxon>
        <taxon>Viridiplantae</taxon>
        <taxon>Streptophyta</taxon>
        <taxon>Embryophyta</taxon>
        <taxon>Tracheophyta</taxon>
        <taxon>Spermatophyta</taxon>
        <taxon>Magnoliopsida</taxon>
        <taxon>eudicotyledons</taxon>
        <taxon>Gunneridae</taxon>
        <taxon>Pentapetalae</taxon>
        <taxon>rosids</taxon>
        <taxon>fabids</taxon>
        <taxon>Fagales</taxon>
        <taxon>Fagaceae</taxon>
        <taxon>Lithocarpus</taxon>
    </lineage>
</organism>
<reference evidence="2 3" key="1">
    <citation type="submission" date="2024-01" db="EMBL/GenBank/DDBJ databases">
        <title>A telomere-to-telomere, gap-free genome of sweet tea (Lithocarpus litseifolius).</title>
        <authorList>
            <person name="Zhou J."/>
        </authorList>
    </citation>
    <scope>NUCLEOTIDE SEQUENCE [LARGE SCALE GENOMIC DNA]</scope>
    <source>
        <strain evidence="2">Zhou-2022a</strain>
        <tissue evidence="2">Leaf</tissue>
    </source>
</reference>
<dbReference type="Proteomes" id="UP001459277">
    <property type="component" value="Unassembled WGS sequence"/>
</dbReference>
<feature type="compositionally biased region" description="Basic and acidic residues" evidence="1">
    <location>
        <begin position="166"/>
        <end position="175"/>
    </location>
</feature>
<keyword evidence="3" id="KW-1185">Reference proteome</keyword>
<comment type="caution">
    <text evidence="2">The sequence shown here is derived from an EMBL/GenBank/DDBJ whole genome shotgun (WGS) entry which is preliminary data.</text>
</comment>
<feature type="region of interest" description="Disordered" evidence="1">
    <location>
        <begin position="166"/>
        <end position="185"/>
    </location>
</feature>
<gene>
    <name evidence="2" type="ORF">SO802_016582</name>
</gene>